<reference evidence="1 2" key="2">
    <citation type="journal article" date="2012" name="Stand. Genomic Sci.">
        <title>Complete genome sequence of the sulfate-reducing firmicute Desulfotomaculum ruminis type strain (DL(T)).</title>
        <authorList>
            <person name="Spring S."/>
            <person name="Visser M."/>
            <person name="Lu M."/>
            <person name="Copeland A."/>
            <person name="Lapidus A."/>
            <person name="Lucas S."/>
            <person name="Cheng J.F."/>
            <person name="Han C."/>
            <person name="Tapia R."/>
            <person name="Goodwin L.A."/>
            <person name="Pitluck S."/>
            <person name="Ivanova N."/>
            <person name="Land M."/>
            <person name="Hauser L."/>
            <person name="Larimer F."/>
            <person name="Rohde M."/>
            <person name="Goker M."/>
            <person name="Detter J.C."/>
            <person name="Kyrpides N.C."/>
            <person name="Woyke T."/>
            <person name="Schaap P.J."/>
            <person name="Plugge C.M."/>
            <person name="Muyzer G."/>
            <person name="Kuever J."/>
            <person name="Pereira I.A."/>
            <person name="Parshina S.N."/>
            <person name="Bernier-Latmani R."/>
            <person name="Stams A.J."/>
            <person name="Klenk H.P."/>
        </authorList>
    </citation>
    <scope>NUCLEOTIDE SEQUENCE [LARGE SCALE GENOMIC DNA]</scope>
    <source>
        <strain evidence="2">ATCC 23193 / DSM 2154 / NCIB 8452 / DL</strain>
    </source>
</reference>
<dbReference type="InterPro" id="IPR006482">
    <property type="entry name" value="Cas7_Csh2/Csh2"/>
</dbReference>
<dbReference type="HOGENOM" id="CLU_071770_0_0_9"/>
<dbReference type="Pfam" id="PF05107">
    <property type="entry name" value="Cas_Cas7"/>
    <property type="match status" value="1"/>
</dbReference>
<dbReference type="KEGG" id="dru:Desru_2999"/>
<organism evidence="1 2">
    <name type="scientific">Desulforamulus ruminis (strain ATCC 23193 / DSM 2154 / NCIMB 8452 / DL)</name>
    <name type="common">Desulfotomaculum ruminis</name>
    <dbReference type="NCBI Taxonomy" id="696281"/>
    <lineage>
        <taxon>Bacteria</taxon>
        <taxon>Bacillati</taxon>
        <taxon>Bacillota</taxon>
        <taxon>Clostridia</taxon>
        <taxon>Eubacteriales</taxon>
        <taxon>Peptococcaceae</taxon>
        <taxon>Desulforamulus</taxon>
    </lineage>
</organism>
<dbReference type="InterPro" id="IPR013419">
    <property type="entry name" value="CRISPR-assoc_prot_Cas7/Csh2"/>
</dbReference>
<evidence type="ECO:0000313" key="2">
    <source>
        <dbReference type="Proteomes" id="UP000009234"/>
    </source>
</evidence>
<dbReference type="eggNOG" id="COG3649">
    <property type="taxonomic scope" value="Bacteria"/>
</dbReference>
<dbReference type="GO" id="GO:0043571">
    <property type="term" value="P:maintenance of CRISPR repeat elements"/>
    <property type="evidence" value="ECO:0007669"/>
    <property type="project" value="InterPro"/>
</dbReference>
<dbReference type="NCBIfam" id="TIGR02590">
    <property type="entry name" value="cas_Csh2"/>
    <property type="match status" value="1"/>
</dbReference>
<dbReference type="Proteomes" id="UP000009234">
    <property type="component" value="Chromosome"/>
</dbReference>
<sequence length="325" mass="37243">MTLNKTKTLSGRREFLFLYDIKMGNPNGDPDENRPRVLPDGTYYVTDVRMKRFVRDFLKMRGFDILVDTIEGRTTNLTGRVVHYLNTTGNKKVEGKALVDILLNAFIDARLFGSSFAFKKEKDDNWDPKPEPKTMTGAVQLNMGEILHKAESVDIHGTTTFGSDELKTQGTFTVYYGLRYALIGFSGIANEHSARISRMSDEDYDLFLKALWHGVRANANTRTKVGQIPHLLISIEYKADEEFQFGRLHEYVRLIAATGKEEKVWASPEDYKVDLSKLHERIQGQQKRIERIRYAKSTDISLLEDIPVDWRLLEVEELLKDVGSV</sequence>
<dbReference type="RefSeq" id="WP_013842964.1">
    <property type="nucleotide sequence ID" value="NC_015589.1"/>
</dbReference>
<dbReference type="AlphaFoldDB" id="F6DTN8"/>
<dbReference type="NCBIfam" id="TIGR01595">
    <property type="entry name" value="cas_CT1132"/>
    <property type="match status" value="1"/>
</dbReference>
<accession>F6DTN8</accession>
<dbReference type="EMBL" id="CP002780">
    <property type="protein sequence ID" value="AEG61212.1"/>
    <property type="molecule type" value="Genomic_DNA"/>
</dbReference>
<dbReference type="STRING" id="696281.Desru_2999"/>
<proteinExistence type="predicted"/>
<protein>
    <submittedName>
        <fullName evidence="1">CRISPR-associated protein, Csh2 family</fullName>
    </submittedName>
</protein>
<evidence type="ECO:0000313" key="1">
    <source>
        <dbReference type="EMBL" id="AEG61212.1"/>
    </source>
</evidence>
<gene>
    <name evidence="1" type="ordered locus">Desru_2999</name>
</gene>
<keyword evidence="2" id="KW-1185">Reference proteome</keyword>
<name>F6DTN8_DESRL</name>
<dbReference type="OrthoDB" id="9776792at2"/>
<reference evidence="2" key="1">
    <citation type="submission" date="2011-05" db="EMBL/GenBank/DDBJ databases">
        <title>Complete sequence of Desulfotomaculum ruminis DSM 2154.</title>
        <authorList>
            <person name="Lucas S."/>
            <person name="Copeland A."/>
            <person name="Lapidus A."/>
            <person name="Cheng J.-F."/>
            <person name="Goodwin L."/>
            <person name="Pitluck S."/>
            <person name="Lu M."/>
            <person name="Detter J.C."/>
            <person name="Han C."/>
            <person name="Tapia R."/>
            <person name="Land M."/>
            <person name="Hauser L."/>
            <person name="Kyrpides N."/>
            <person name="Ivanova N."/>
            <person name="Mikhailova N."/>
            <person name="Pagani I."/>
            <person name="Stams A.J.M."/>
            <person name="Plugge C.M."/>
            <person name="Muyzer G."/>
            <person name="Kuever J."/>
            <person name="Parshina S.N."/>
            <person name="Ivanova A.E."/>
            <person name="Nazina T.N."/>
            <person name="Brambilla E."/>
            <person name="Spring S."/>
            <person name="Klenk H.-P."/>
            <person name="Woyke T."/>
        </authorList>
    </citation>
    <scope>NUCLEOTIDE SEQUENCE [LARGE SCALE GENOMIC DNA]</scope>
    <source>
        <strain evidence="2">ATCC 23193 / DSM 2154 / NCIB 8452 / DL</strain>
    </source>
</reference>